<keyword evidence="10" id="KW-1185">Reference proteome</keyword>
<dbReference type="GO" id="GO:0006351">
    <property type="term" value="P:DNA-templated transcription"/>
    <property type="evidence" value="ECO:0007669"/>
    <property type="project" value="InterPro"/>
</dbReference>
<evidence type="ECO:0000256" key="2">
    <source>
        <dbReference type="ARBA" id="ARBA00012418"/>
    </source>
</evidence>
<dbReference type="STRING" id="869213.GCA_000517085_00686"/>
<dbReference type="SMART" id="SM01409">
    <property type="entry name" value="RNA_pol_Rpb6"/>
    <property type="match status" value="1"/>
</dbReference>
<evidence type="ECO:0000313" key="9">
    <source>
        <dbReference type="EMBL" id="GAF02223.1"/>
    </source>
</evidence>
<protein>
    <recommendedName>
        <fullName evidence="3">DNA-directed RNA polymerase subunit omega</fullName>
        <ecNumber evidence="2">2.7.7.6</ecNumber>
    </recommendedName>
    <alternativeName>
        <fullName evidence="7">RNA polymerase omega subunit</fullName>
    </alternativeName>
    <alternativeName>
        <fullName evidence="6">Transcriptase subunit omega</fullName>
    </alternativeName>
</protein>
<dbReference type="EC" id="2.7.7.6" evidence="2"/>
<keyword evidence="5" id="KW-0804">Transcription</keyword>
<comment type="catalytic activity">
    <reaction evidence="8">
        <text>RNA(n) + a ribonucleoside 5'-triphosphate = RNA(n+1) + diphosphate</text>
        <dbReference type="Rhea" id="RHEA:21248"/>
        <dbReference type="Rhea" id="RHEA-COMP:14527"/>
        <dbReference type="Rhea" id="RHEA-COMP:17342"/>
        <dbReference type="ChEBI" id="CHEBI:33019"/>
        <dbReference type="ChEBI" id="CHEBI:61557"/>
        <dbReference type="ChEBI" id="CHEBI:140395"/>
        <dbReference type="EC" id="2.7.7.6"/>
    </reaction>
</comment>
<evidence type="ECO:0000256" key="5">
    <source>
        <dbReference type="ARBA" id="ARBA00023163"/>
    </source>
</evidence>
<keyword evidence="4" id="KW-0240">DNA-directed RNA polymerase</keyword>
<dbReference type="AlphaFoldDB" id="W7Y3R6"/>
<dbReference type="InterPro" id="IPR036161">
    <property type="entry name" value="RPB6/omega-like_sf"/>
</dbReference>
<sequence>MDYKKTNAPGTTITWNTQKLSEDTGNVYESVNVIAKRANQISVEMKEELNKKLQEFASYTDNLEEVFENREQIEISRFYERLPKPSSIATQEFVEKKVYYRNADKDV</sequence>
<evidence type="ECO:0000256" key="3">
    <source>
        <dbReference type="ARBA" id="ARBA00013725"/>
    </source>
</evidence>
<reference evidence="9 10" key="1">
    <citation type="journal article" date="2014" name="Genome Announc.">
        <title>Draft Genome Sequence of Cytophaga fermentans JCM 21142T, a Facultative Anaerobe Isolated from Marine Mud.</title>
        <authorList>
            <person name="Starns D."/>
            <person name="Oshima K."/>
            <person name="Suda W."/>
            <person name="Iino T."/>
            <person name="Yuki M."/>
            <person name="Inoue J."/>
            <person name="Kitamura K."/>
            <person name="Iida T."/>
            <person name="Darby A."/>
            <person name="Hattori M."/>
            <person name="Ohkuma M."/>
        </authorList>
    </citation>
    <scope>NUCLEOTIDE SEQUENCE [LARGE SCALE GENOMIC DNA]</scope>
    <source>
        <strain evidence="9 10">JCM 21142</strain>
    </source>
</reference>
<dbReference type="GO" id="GO:0003677">
    <property type="term" value="F:DNA binding"/>
    <property type="evidence" value="ECO:0007669"/>
    <property type="project" value="InterPro"/>
</dbReference>
<comment type="caution">
    <text evidence="9">The sequence shown here is derived from an EMBL/GenBank/DDBJ whole genome shotgun (WGS) entry which is preliminary data.</text>
</comment>
<dbReference type="OrthoDB" id="9429628at2"/>
<dbReference type="RefSeq" id="WP_027470677.1">
    <property type="nucleotide sequence ID" value="NZ_BAMD01000007.1"/>
</dbReference>
<evidence type="ECO:0000256" key="4">
    <source>
        <dbReference type="ARBA" id="ARBA00022478"/>
    </source>
</evidence>
<dbReference type="Pfam" id="PF01192">
    <property type="entry name" value="RNA_pol_Rpb6"/>
    <property type="match status" value="1"/>
</dbReference>
<organism evidence="9 10">
    <name type="scientific">Saccharicrinis fermentans DSM 9555 = JCM 21142</name>
    <dbReference type="NCBI Taxonomy" id="869213"/>
    <lineage>
        <taxon>Bacteria</taxon>
        <taxon>Pseudomonadati</taxon>
        <taxon>Bacteroidota</taxon>
        <taxon>Bacteroidia</taxon>
        <taxon>Marinilabiliales</taxon>
        <taxon>Marinilabiliaceae</taxon>
        <taxon>Saccharicrinis</taxon>
    </lineage>
</organism>
<proteinExistence type="inferred from homology"/>
<name>W7Y3R6_9BACT</name>
<dbReference type="GO" id="GO:0003899">
    <property type="term" value="F:DNA-directed RNA polymerase activity"/>
    <property type="evidence" value="ECO:0007669"/>
    <property type="project" value="UniProtKB-EC"/>
</dbReference>
<gene>
    <name evidence="9" type="ORF">JCM21142_3852</name>
</gene>
<evidence type="ECO:0000256" key="1">
    <source>
        <dbReference type="ARBA" id="ARBA00006711"/>
    </source>
</evidence>
<evidence type="ECO:0000256" key="8">
    <source>
        <dbReference type="ARBA" id="ARBA00048552"/>
    </source>
</evidence>
<evidence type="ECO:0000256" key="6">
    <source>
        <dbReference type="ARBA" id="ARBA00029924"/>
    </source>
</evidence>
<comment type="similarity">
    <text evidence="1">Belongs to the RNA polymerase subunit omega family.</text>
</comment>
<dbReference type="eggNOG" id="ENOG5032SSJ">
    <property type="taxonomic scope" value="Bacteria"/>
</dbReference>
<dbReference type="InterPro" id="IPR006110">
    <property type="entry name" value="Pol_omega/Rpo6/RPB6"/>
</dbReference>
<dbReference type="EMBL" id="BAMD01000007">
    <property type="protein sequence ID" value="GAF02223.1"/>
    <property type="molecule type" value="Genomic_DNA"/>
</dbReference>
<accession>W7Y3R6</accession>
<dbReference type="Proteomes" id="UP000019402">
    <property type="component" value="Unassembled WGS sequence"/>
</dbReference>
<evidence type="ECO:0000313" key="10">
    <source>
        <dbReference type="Proteomes" id="UP000019402"/>
    </source>
</evidence>
<dbReference type="Gene3D" id="3.90.940.10">
    <property type="match status" value="1"/>
</dbReference>
<evidence type="ECO:0000256" key="7">
    <source>
        <dbReference type="ARBA" id="ARBA00030998"/>
    </source>
</evidence>
<dbReference type="GO" id="GO:0000428">
    <property type="term" value="C:DNA-directed RNA polymerase complex"/>
    <property type="evidence" value="ECO:0007669"/>
    <property type="project" value="UniProtKB-KW"/>
</dbReference>